<dbReference type="PROSITE" id="PS50893">
    <property type="entry name" value="ABC_TRANSPORTER_2"/>
    <property type="match status" value="1"/>
</dbReference>
<dbReference type="FunFam" id="3.40.50.300:FF:000032">
    <property type="entry name" value="Export ABC transporter ATP-binding protein"/>
    <property type="match status" value="1"/>
</dbReference>
<evidence type="ECO:0000259" key="6">
    <source>
        <dbReference type="PROSITE" id="PS50893"/>
    </source>
</evidence>
<dbReference type="AlphaFoldDB" id="A0A518ETL2"/>
<dbReference type="SUPFAM" id="SSF52540">
    <property type="entry name" value="P-loop containing nucleoside triphosphate hydrolases"/>
    <property type="match status" value="1"/>
</dbReference>
<evidence type="ECO:0000313" key="8">
    <source>
        <dbReference type="Proteomes" id="UP000320390"/>
    </source>
</evidence>
<feature type="domain" description="ABC transporter" evidence="6">
    <location>
        <begin position="33"/>
        <end position="266"/>
    </location>
</feature>
<dbReference type="PANTHER" id="PTHR24220:SF689">
    <property type="entry name" value="LIPOPROTEIN-RELEASING SYSTEM ATP-BINDING PROTEIN LOLD"/>
    <property type="match status" value="1"/>
</dbReference>
<dbReference type="InterPro" id="IPR003593">
    <property type="entry name" value="AAA+_ATPase"/>
</dbReference>
<dbReference type="SMART" id="SM00382">
    <property type="entry name" value="AAA"/>
    <property type="match status" value="1"/>
</dbReference>
<evidence type="ECO:0000256" key="2">
    <source>
        <dbReference type="ARBA" id="ARBA00022741"/>
    </source>
</evidence>
<keyword evidence="1" id="KW-0813">Transport</keyword>
<evidence type="ECO:0000256" key="1">
    <source>
        <dbReference type="ARBA" id="ARBA00022448"/>
    </source>
</evidence>
<proteinExistence type="inferred from homology"/>
<comment type="similarity">
    <text evidence="4">Belongs to the ABC transporter superfamily. Macrolide exporter (TC 3.A.1.122) family.</text>
</comment>
<keyword evidence="2" id="KW-0547">Nucleotide-binding</keyword>
<dbReference type="InterPro" id="IPR003439">
    <property type="entry name" value="ABC_transporter-like_ATP-bd"/>
</dbReference>
<dbReference type="Pfam" id="PF00005">
    <property type="entry name" value="ABC_tran"/>
    <property type="match status" value="1"/>
</dbReference>
<evidence type="ECO:0000313" key="7">
    <source>
        <dbReference type="EMBL" id="QDV07434.1"/>
    </source>
</evidence>
<dbReference type="GO" id="GO:0098796">
    <property type="term" value="C:membrane protein complex"/>
    <property type="evidence" value="ECO:0007669"/>
    <property type="project" value="UniProtKB-ARBA"/>
</dbReference>
<dbReference type="PROSITE" id="PS00211">
    <property type="entry name" value="ABC_TRANSPORTER_1"/>
    <property type="match status" value="1"/>
</dbReference>
<evidence type="ECO:0000256" key="3">
    <source>
        <dbReference type="ARBA" id="ARBA00022840"/>
    </source>
</evidence>
<dbReference type="PANTHER" id="PTHR24220">
    <property type="entry name" value="IMPORT ATP-BINDING PROTEIN"/>
    <property type="match status" value="1"/>
</dbReference>
<dbReference type="InterPro" id="IPR027417">
    <property type="entry name" value="P-loop_NTPase"/>
</dbReference>
<evidence type="ECO:0000256" key="5">
    <source>
        <dbReference type="SAM" id="MobiDB-lite"/>
    </source>
</evidence>
<dbReference type="CDD" id="cd03255">
    <property type="entry name" value="ABC_MJ0796_LolCDE_FtsE"/>
    <property type="match status" value="1"/>
</dbReference>
<dbReference type="RefSeq" id="WP_419190189.1">
    <property type="nucleotide sequence ID" value="NZ_CP036434.1"/>
</dbReference>
<dbReference type="GO" id="GO:0005886">
    <property type="term" value="C:plasma membrane"/>
    <property type="evidence" value="ECO:0007669"/>
    <property type="project" value="TreeGrafter"/>
</dbReference>
<feature type="region of interest" description="Disordered" evidence="5">
    <location>
        <begin position="1"/>
        <end position="37"/>
    </location>
</feature>
<dbReference type="GO" id="GO:0016887">
    <property type="term" value="F:ATP hydrolysis activity"/>
    <property type="evidence" value="ECO:0007669"/>
    <property type="project" value="InterPro"/>
</dbReference>
<dbReference type="InterPro" id="IPR017871">
    <property type="entry name" value="ABC_transporter-like_CS"/>
</dbReference>
<organism evidence="7 8">
    <name type="scientific">Saltatorellus ferox</name>
    <dbReference type="NCBI Taxonomy" id="2528018"/>
    <lineage>
        <taxon>Bacteria</taxon>
        <taxon>Pseudomonadati</taxon>
        <taxon>Planctomycetota</taxon>
        <taxon>Planctomycetia</taxon>
        <taxon>Planctomycetia incertae sedis</taxon>
        <taxon>Saltatorellus</taxon>
    </lineage>
</organism>
<accession>A0A518ETL2</accession>
<dbReference type="InterPro" id="IPR015854">
    <property type="entry name" value="ABC_transpr_LolD-like"/>
</dbReference>
<protein>
    <submittedName>
        <fullName evidence="7">P-loop containing nucleoside triphosphate hydrolase</fullName>
        <ecNumber evidence="7">3.6.3.-</ecNumber>
    </submittedName>
</protein>
<dbReference type="Gene3D" id="3.40.50.300">
    <property type="entry name" value="P-loop containing nucleotide triphosphate hydrolases"/>
    <property type="match status" value="1"/>
</dbReference>
<dbReference type="GO" id="GO:0022857">
    <property type="term" value="F:transmembrane transporter activity"/>
    <property type="evidence" value="ECO:0007669"/>
    <property type="project" value="TreeGrafter"/>
</dbReference>
<reference evidence="7 8" key="1">
    <citation type="submission" date="2019-02" db="EMBL/GenBank/DDBJ databases">
        <title>Deep-cultivation of Planctomycetes and their phenomic and genomic characterization uncovers novel biology.</title>
        <authorList>
            <person name="Wiegand S."/>
            <person name="Jogler M."/>
            <person name="Boedeker C."/>
            <person name="Pinto D."/>
            <person name="Vollmers J."/>
            <person name="Rivas-Marin E."/>
            <person name="Kohn T."/>
            <person name="Peeters S.H."/>
            <person name="Heuer A."/>
            <person name="Rast P."/>
            <person name="Oberbeckmann S."/>
            <person name="Bunk B."/>
            <person name="Jeske O."/>
            <person name="Meyerdierks A."/>
            <person name="Storesund J.E."/>
            <person name="Kallscheuer N."/>
            <person name="Luecker S."/>
            <person name="Lage O.M."/>
            <person name="Pohl T."/>
            <person name="Merkel B.J."/>
            <person name="Hornburger P."/>
            <person name="Mueller R.-W."/>
            <person name="Bruemmer F."/>
            <person name="Labrenz M."/>
            <person name="Spormann A.M."/>
            <person name="Op den Camp H."/>
            <person name="Overmann J."/>
            <person name="Amann R."/>
            <person name="Jetten M.S.M."/>
            <person name="Mascher T."/>
            <person name="Medema M.H."/>
            <person name="Devos D.P."/>
            <person name="Kaster A.-K."/>
            <person name="Ovreas L."/>
            <person name="Rohde M."/>
            <person name="Galperin M.Y."/>
            <person name="Jogler C."/>
        </authorList>
    </citation>
    <scope>NUCLEOTIDE SEQUENCE [LARGE SCALE GENOMIC DNA]</scope>
    <source>
        <strain evidence="7 8">Poly30</strain>
    </source>
</reference>
<sequence>MSSEEPLFTTPDPSEPPRVPSTSGNAGGVSSPLTSSGIRRSFEVGERRLEVLHGVDMELRPGERLALMGTSGAGKTTLLNILGLLDRPTEGKVHVEGVDAWSLSPAKRAELRNRRIGFVFQFYHLLPELTALENAILPAMILFKGSEFRRRREEFEGKAHDMLVRFGLSTRLGHRPGQLSGGEQQRVAIARALLLDPPILIADEPTGNLDRGTGEKVLEILLDEQKERDVSLLLVTHDERLAKRCERVLFMEDGLIQADSSAPMPT</sequence>
<keyword evidence="3" id="KW-0067">ATP-binding</keyword>
<dbReference type="GO" id="GO:0005524">
    <property type="term" value="F:ATP binding"/>
    <property type="evidence" value="ECO:0007669"/>
    <property type="project" value="UniProtKB-KW"/>
</dbReference>
<dbReference type="InterPro" id="IPR017911">
    <property type="entry name" value="MacB-like_ATP-bd"/>
</dbReference>
<keyword evidence="7" id="KW-0378">Hydrolase</keyword>
<dbReference type="EC" id="3.6.3.-" evidence="7"/>
<dbReference type="EMBL" id="CP036434">
    <property type="protein sequence ID" value="QDV07434.1"/>
    <property type="molecule type" value="Genomic_DNA"/>
</dbReference>
<dbReference type="Proteomes" id="UP000320390">
    <property type="component" value="Chromosome"/>
</dbReference>
<keyword evidence="8" id="KW-1185">Reference proteome</keyword>
<gene>
    <name evidence="7" type="ORF">Poly30_29590</name>
</gene>
<name>A0A518ETL2_9BACT</name>
<evidence type="ECO:0000256" key="4">
    <source>
        <dbReference type="ARBA" id="ARBA00038388"/>
    </source>
</evidence>